<feature type="region of interest" description="Disordered" evidence="1">
    <location>
        <begin position="47"/>
        <end position="68"/>
    </location>
</feature>
<keyword evidence="3" id="KW-1185">Reference proteome</keyword>
<gene>
    <name evidence="2" type="ORF">HK097_007225</name>
</gene>
<reference evidence="2" key="1">
    <citation type="submission" date="2020-05" db="EMBL/GenBank/DDBJ databases">
        <title>Phylogenomic resolution of chytrid fungi.</title>
        <authorList>
            <person name="Stajich J.E."/>
            <person name="Amses K."/>
            <person name="Simmons R."/>
            <person name="Seto K."/>
            <person name="Myers J."/>
            <person name="Bonds A."/>
            <person name="Quandt C.A."/>
            <person name="Barry K."/>
            <person name="Liu P."/>
            <person name="Grigoriev I."/>
            <person name="Longcore J.E."/>
            <person name="James T.Y."/>
        </authorList>
    </citation>
    <scope>NUCLEOTIDE SEQUENCE</scope>
    <source>
        <strain evidence="2">JEL0318</strain>
    </source>
</reference>
<comment type="caution">
    <text evidence="2">The sequence shown here is derived from an EMBL/GenBank/DDBJ whole genome shotgun (WGS) entry which is preliminary data.</text>
</comment>
<proteinExistence type="predicted"/>
<sequence>MGFYGEIKRADHIYLTKCADKPRSPSKPKNETEELWKNFRIVKKKKEEQAGTFGTSQNQTRSMEAEPRTKLIHRSALTKRAVHAYRTVRTHPKLARQNNKDRCRGYPGKLAPRGADMKYMTNMACNADYPGTGQGMLGYLPIFVK</sequence>
<dbReference type="EMBL" id="JADGJD010000361">
    <property type="protein sequence ID" value="KAJ3051762.1"/>
    <property type="molecule type" value="Genomic_DNA"/>
</dbReference>
<evidence type="ECO:0000313" key="2">
    <source>
        <dbReference type="EMBL" id="KAJ3051762.1"/>
    </source>
</evidence>
<evidence type="ECO:0000313" key="3">
    <source>
        <dbReference type="Proteomes" id="UP001212841"/>
    </source>
</evidence>
<protein>
    <submittedName>
        <fullName evidence="2">Uncharacterized protein</fullName>
    </submittedName>
</protein>
<dbReference type="AlphaFoldDB" id="A0AAD5SC70"/>
<accession>A0AAD5SC70</accession>
<organism evidence="2 3">
    <name type="scientific">Rhizophlyctis rosea</name>
    <dbReference type="NCBI Taxonomy" id="64517"/>
    <lineage>
        <taxon>Eukaryota</taxon>
        <taxon>Fungi</taxon>
        <taxon>Fungi incertae sedis</taxon>
        <taxon>Chytridiomycota</taxon>
        <taxon>Chytridiomycota incertae sedis</taxon>
        <taxon>Chytridiomycetes</taxon>
        <taxon>Rhizophlyctidales</taxon>
        <taxon>Rhizophlyctidaceae</taxon>
        <taxon>Rhizophlyctis</taxon>
    </lineage>
</organism>
<evidence type="ECO:0000256" key="1">
    <source>
        <dbReference type="SAM" id="MobiDB-lite"/>
    </source>
</evidence>
<name>A0AAD5SC70_9FUNG</name>
<feature type="compositionally biased region" description="Polar residues" evidence="1">
    <location>
        <begin position="52"/>
        <end position="62"/>
    </location>
</feature>
<dbReference type="Proteomes" id="UP001212841">
    <property type="component" value="Unassembled WGS sequence"/>
</dbReference>